<name>A0A7S9DZE6_9ALTE</name>
<proteinExistence type="predicted"/>
<keyword evidence="3" id="KW-1185">Reference proteome</keyword>
<dbReference type="InterPro" id="IPR012347">
    <property type="entry name" value="Ferritin-like"/>
</dbReference>
<dbReference type="InterPro" id="IPR019052">
    <property type="entry name" value="DUF2383"/>
</dbReference>
<sequence>MNQLPANIDKISDIIKVLNGGIEFYKDGIKKVAGHNIQAMFNRMLEEKQQAVLTLQAYLPEQKSAKVSGNTDWSIGVRNMYTKLLGALNPINDHNYVKQLESVEDKVLAKINDALEEKPPQQFACELRRIRSRMQQCREELGSFHHATAIAG</sequence>
<protein>
    <submittedName>
        <fullName evidence="2">DUF2383 domain-containing protein</fullName>
    </submittedName>
</protein>
<accession>A0A7S9DZE6</accession>
<dbReference type="Pfam" id="PF09537">
    <property type="entry name" value="DUF2383"/>
    <property type="match status" value="1"/>
</dbReference>
<dbReference type="Proteomes" id="UP000595095">
    <property type="component" value="Chromosome"/>
</dbReference>
<gene>
    <name evidence="2" type="ORF">IT774_06220</name>
</gene>
<feature type="domain" description="DUF2383" evidence="1">
    <location>
        <begin position="8"/>
        <end position="117"/>
    </location>
</feature>
<evidence type="ECO:0000313" key="2">
    <source>
        <dbReference type="EMBL" id="QPG06732.1"/>
    </source>
</evidence>
<evidence type="ECO:0000313" key="3">
    <source>
        <dbReference type="Proteomes" id="UP000595095"/>
    </source>
</evidence>
<dbReference type="Gene3D" id="1.20.1260.10">
    <property type="match status" value="1"/>
</dbReference>
<dbReference type="AlphaFoldDB" id="A0A7S9DZE6"/>
<evidence type="ECO:0000259" key="1">
    <source>
        <dbReference type="Pfam" id="PF09537"/>
    </source>
</evidence>
<organism evidence="2 3">
    <name type="scientific">Salinimonas marina</name>
    <dbReference type="NCBI Taxonomy" id="2785918"/>
    <lineage>
        <taxon>Bacteria</taxon>
        <taxon>Pseudomonadati</taxon>
        <taxon>Pseudomonadota</taxon>
        <taxon>Gammaproteobacteria</taxon>
        <taxon>Alteromonadales</taxon>
        <taxon>Alteromonadaceae</taxon>
        <taxon>Alteromonas/Salinimonas group</taxon>
        <taxon>Salinimonas</taxon>
    </lineage>
</organism>
<dbReference type="RefSeq" id="WP_195811807.1">
    <property type="nucleotide sequence ID" value="NZ_CP064795.1"/>
</dbReference>
<dbReference type="KEGG" id="smaa:IT774_06220"/>
<reference evidence="2 3" key="1">
    <citation type="submission" date="2020-11" db="EMBL/GenBank/DDBJ databases">
        <title>Complete genome sequence for Salinimonas sp. strain G2-b.</title>
        <authorList>
            <person name="Park S.-J."/>
        </authorList>
    </citation>
    <scope>NUCLEOTIDE SEQUENCE [LARGE SCALE GENOMIC DNA]</scope>
    <source>
        <strain evidence="2 3">G2-b</strain>
    </source>
</reference>
<dbReference type="EMBL" id="CP064795">
    <property type="protein sequence ID" value="QPG06732.1"/>
    <property type="molecule type" value="Genomic_DNA"/>
</dbReference>